<comment type="subunit">
    <text evidence="2">Homodimer.</text>
</comment>
<dbReference type="InterPro" id="IPR036460">
    <property type="entry name" value="Cu_amine_oxidase_C_sf"/>
</dbReference>
<gene>
    <name evidence="7" type="ORF">GCM10011584_00420</name>
</gene>
<evidence type="ECO:0000256" key="2">
    <source>
        <dbReference type="ARBA" id="ARBA00011738"/>
    </source>
</evidence>
<comment type="cofactor">
    <cofactor evidence="3">
        <name>Cu cation</name>
        <dbReference type="ChEBI" id="CHEBI:23378"/>
    </cofactor>
    <text evidence="3">Contains 1 topaquinone per subunit.</text>
</comment>
<sequence length="467" mass="49293">MRRLLPATVVLLALAGVTAACGNGTVGAATTTSTSGATAEAGSLRGNGSAVATGAHCGKREVGLARRLSSGATWRMCLQIDAKRGMVLREVALTPPGGAVTTIAHDLSLAQLEVPYDTGARLTEDITSAGFGGLKMQDLGTKECAGELVTLPVPTIGDGSQFGEIQHRKVVCSEVTDAGLSYRSSESGKVLAARKDQWTLSTVSKVGWYEYVTRYTFGADGTISPDLGATGDLSPVDWTASAAKGASVGNGDDEHAASHSHNAVWRVHWALGKGPLAVEQYDASPTGKIGKESPLVDGGLQRLGHATTADRASRRWWRVVNPGNHNADGHPVSYEIDLGATDSFELTEDRLHGAHHGYDVAFTNYDACEVFATGNDETCGDGVPDYVAGDTAPLTDVVSWIAVGFHHVPRDEDQSPMELHWQGFRLVPRDLTATRFDVPSSRTGRNGQPDTYEGEPLDELTDVPGSN</sequence>
<dbReference type="RefSeq" id="WP_188781756.1">
    <property type="nucleotide sequence ID" value="NZ_BMNI01000001.1"/>
</dbReference>
<evidence type="ECO:0000259" key="6">
    <source>
        <dbReference type="Pfam" id="PF01179"/>
    </source>
</evidence>
<keyword evidence="8" id="KW-1185">Reference proteome</keyword>
<evidence type="ECO:0000256" key="3">
    <source>
        <dbReference type="RuleBase" id="RU000672"/>
    </source>
</evidence>
<comment type="similarity">
    <text evidence="3">Belongs to the copper/topaquinone oxidase family.</text>
</comment>
<feature type="compositionally biased region" description="Polar residues" evidence="4">
    <location>
        <begin position="440"/>
        <end position="449"/>
    </location>
</feature>
<feature type="region of interest" description="Disordered" evidence="4">
    <location>
        <begin position="437"/>
        <end position="467"/>
    </location>
</feature>
<accession>A0ABQ2N5H8</accession>
<feature type="compositionally biased region" description="Acidic residues" evidence="4">
    <location>
        <begin position="452"/>
        <end position="461"/>
    </location>
</feature>
<dbReference type="InterPro" id="IPR015798">
    <property type="entry name" value="Cu_amine_oxidase_C"/>
</dbReference>
<keyword evidence="3" id="KW-0560">Oxidoreductase</keyword>
<dbReference type="EMBL" id="BMNI01000001">
    <property type="protein sequence ID" value="GGO83970.1"/>
    <property type="molecule type" value="Genomic_DNA"/>
</dbReference>
<feature type="domain" description="Copper amine oxidase catalytic" evidence="6">
    <location>
        <begin position="73"/>
        <end position="430"/>
    </location>
</feature>
<dbReference type="PROSITE" id="PS51257">
    <property type="entry name" value="PROKAR_LIPOPROTEIN"/>
    <property type="match status" value="1"/>
</dbReference>
<dbReference type="InterPro" id="IPR000269">
    <property type="entry name" value="Cu_amine_oxidase"/>
</dbReference>
<dbReference type="Proteomes" id="UP000655410">
    <property type="component" value="Unassembled WGS sequence"/>
</dbReference>
<keyword evidence="3" id="KW-0801">TPQ</keyword>
<evidence type="ECO:0000256" key="5">
    <source>
        <dbReference type="SAM" id="SignalP"/>
    </source>
</evidence>
<comment type="cofactor">
    <cofactor evidence="1">
        <name>Cu cation</name>
        <dbReference type="ChEBI" id="CHEBI:23378"/>
    </cofactor>
</comment>
<dbReference type="PANTHER" id="PTHR10638:SF86">
    <property type="entry name" value="COPPER AMINE OXIDASE 1-RELATED"/>
    <property type="match status" value="1"/>
</dbReference>
<keyword evidence="5" id="KW-0732">Signal</keyword>
<dbReference type="PANTHER" id="PTHR10638">
    <property type="entry name" value="COPPER AMINE OXIDASE"/>
    <property type="match status" value="1"/>
</dbReference>
<evidence type="ECO:0000256" key="1">
    <source>
        <dbReference type="ARBA" id="ARBA00001935"/>
    </source>
</evidence>
<feature type="signal peptide" evidence="5">
    <location>
        <begin position="1"/>
        <end position="22"/>
    </location>
</feature>
<dbReference type="EC" id="1.4.3.-" evidence="3"/>
<keyword evidence="3" id="KW-0186">Copper</keyword>
<evidence type="ECO:0000256" key="4">
    <source>
        <dbReference type="SAM" id="MobiDB-lite"/>
    </source>
</evidence>
<dbReference type="Pfam" id="PF01179">
    <property type="entry name" value="Cu_amine_oxid"/>
    <property type="match status" value="1"/>
</dbReference>
<dbReference type="SUPFAM" id="SSF49998">
    <property type="entry name" value="Amine oxidase catalytic domain"/>
    <property type="match status" value="1"/>
</dbReference>
<protein>
    <recommendedName>
        <fullName evidence="3">Amine oxidase</fullName>
        <ecNumber evidence="3">1.4.3.-</ecNumber>
    </recommendedName>
</protein>
<name>A0ABQ2N5H8_9ACTN</name>
<organism evidence="7 8">
    <name type="scientific">Nocardioides phosphati</name>
    <dbReference type="NCBI Taxonomy" id="1867775"/>
    <lineage>
        <taxon>Bacteria</taxon>
        <taxon>Bacillati</taxon>
        <taxon>Actinomycetota</taxon>
        <taxon>Actinomycetes</taxon>
        <taxon>Propionibacteriales</taxon>
        <taxon>Nocardioidaceae</taxon>
        <taxon>Nocardioides</taxon>
    </lineage>
</organism>
<keyword evidence="3" id="KW-0479">Metal-binding</keyword>
<comment type="PTM">
    <text evidence="3">Topaquinone (TPQ) is generated by copper-dependent autoxidation of a specific tyrosyl residue.</text>
</comment>
<reference evidence="8" key="1">
    <citation type="journal article" date="2019" name="Int. J. Syst. Evol. Microbiol.">
        <title>The Global Catalogue of Microorganisms (GCM) 10K type strain sequencing project: providing services to taxonomists for standard genome sequencing and annotation.</title>
        <authorList>
            <consortium name="The Broad Institute Genomics Platform"/>
            <consortium name="The Broad Institute Genome Sequencing Center for Infectious Disease"/>
            <person name="Wu L."/>
            <person name="Ma J."/>
        </authorList>
    </citation>
    <scope>NUCLEOTIDE SEQUENCE [LARGE SCALE GENOMIC DNA]</scope>
    <source>
        <strain evidence="8">CGMCC 4.7371</strain>
    </source>
</reference>
<comment type="caution">
    <text evidence="7">The sequence shown here is derived from an EMBL/GenBank/DDBJ whole genome shotgun (WGS) entry which is preliminary data.</text>
</comment>
<feature type="chain" id="PRO_5046888387" description="Amine oxidase" evidence="5">
    <location>
        <begin position="23"/>
        <end position="467"/>
    </location>
</feature>
<proteinExistence type="inferred from homology"/>
<evidence type="ECO:0000313" key="8">
    <source>
        <dbReference type="Proteomes" id="UP000655410"/>
    </source>
</evidence>
<evidence type="ECO:0000313" key="7">
    <source>
        <dbReference type="EMBL" id="GGO83970.1"/>
    </source>
</evidence>
<dbReference type="Gene3D" id="2.70.98.20">
    <property type="entry name" value="Copper amine oxidase, catalytic domain"/>
    <property type="match status" value="1"/>
</dbReference>